<keyword evidence="1" id="KW-0223">Dioxygenase</keyword>
<keyword evidence="2" id="KW-1185">Reference proteome</keyword>
<comment type="caution">
    <text evidence="1">The sequence shown here is derived from an EMBL/GenBank/DDBJ whole genome shotgun (WGS) entry which is preliminary data.</text>
</comment>
<evidence type="ECO:0000313" key="1">
    <source>
        <dbReference type="EMBL" id="PZD96819.1"/>
    </source>
</evidence>
<sequence length="261" mass="29329">MHDSPLSDPFPLGTEQVSDYQEQGHLYVPGVISAEAVRTFRSRIYALVERLGRGVLHSYIRDDFGGKFLELTNVWRLDPELRELTFARRFARMAAELLQVPSVRLHYDCILFKEEGGGPTPWHQDQLAWPLDTEHTITMWMPLSDIPSEIGSLSFLTGSHRLGKASMLDAVRQNLPEVSYGAMKAGDATFHSGWTFHAAKGNPMKRTRDVFAIVYYADGAVLTAPGTEAYRQEHLNKFFPGQKPGEAAASELNPLLWDNQP</sequence>
<dbReference type="Pfam" id="PF05721">
    <property type="entry name" value="PhyH"/>
    <property type="match status" value="1"/>
</dbReference>
<dbReference type="Proteomes" id="UP000249522">
    <property type="component" value="Unassembled WGS sequence"/>
</dbReference>
<dbReference type="AlphaFoldDB" id="A0A2W1LDU4"/>
<dbReference type="RefSeq" id="WP_111145830.1">
    <property type="nucleotide sequence ID" value="NZ_QKRB01000036.1"/>
</dbReference>
<evidence type="ECO:0000313" key="2">
    <source>
        <dbReference type="Proteomes" id="UP000249522"/>
    </source>
</evidence>
<dbReference type="OrthoDB" id="9814777at2"/>
<dbReference type="SUPFAM" id="SSF51197">
    <property type="entry name" value="Clavaminate synthase-like"/>
    <property type="match status" value="1"/>
</dbReference>
<accession>A0A2W1LDU4</accession>
<dbReference type="GO" id="GO:0016706">
    <property type="term" value="F:2-oxoglutarate-dependent dioxygenase activity"/>
    <property type="evidence" value="ECO:0007669"/>
    <property type="project" value="UniProtKB-ARBA"/>
</dbReference>
<dbReference type="PANTHER" id="PTHR20883">
    <property type="entry name" value="PHYTANOYL-COA DIOXYGENASE DOMAIN CONTAINING 1"/>
    <property type="match status" value="1"/>
</dbReference>
<dbReference type="GO" id="GO:0005506">
    <property type="term" value="F:iron ion binding"/>
    <property type="evidence" value="ECO:0007669"/>
    <property type="project" value="UniProtKB-ARBA"/>
</dbReference>
<reference evidence="1 2" key="1">
    <citation type="submission" date="2018-06" db="EMBL/GenBank/DDBJ databases">
        <title>Paenibacillus imtechensis sp. nov.</title>
        <authorList>
            <person name="Pinnaka A.K."/>
            <person name="Singh H."/>
            <person name="Kaur M."/>
        </authorList>
    </citation>
    <scope>NUCLEOTIDE SEQUENCE [LARGE SCALE GENOMIC DNA]</scope>
    <source>
        <strain evidence="1 2">SMB1</strain>
    </source>
</reference>
<keyword evidence="1" id="KW-0560">Oxidoreductase</keyword>
<proteinExistence type="predicted"/>
<dbReference type="PANTHER" id="PTHR20883:SF49">
    <property type="entry name" value="PHYTANOYL-COA DIOXYGENASE"/>
    <property type="match status" value="1"/>
</dbReference>
<gene>
    <name evidence="1" type="ORF">DNH61_06370</name>
</gene>
<name>A0A2W1LDU4_9BACL</name>
<organism evidence="1 2">
    <name type="scientific">Paenibacillus sambharensis</name>
    <dbReference type="NCBI Taxonomy" id="1803190"/>
    <lineage>
        <taxon>Bacteria</taxon>
        <taxon>Bacillati</taxon>
        <taxon>Bacillota</taxon>
        <taxon>Bacilli</taxon>
        <taxon>Bacillales</taxon>
        <taxon>Paenibacillaceae</taxon>
        <taxon>Paenibacillus</taxon>
    </lineage>
</organism>
<protein>
    <submittedName>
        <fullName evidence="1">Phytanoyl-CoA dioxygenase family protein</fullName>
    </submittedName>
</protein>
<dbReference type="InterPro" id="IPR008775">
    <property type="entry name" value="Phytyl_CoA_dOase-like"/>
</dbReference>
<dbReference type="EMBL" id="QKRB01000036">
    <property type="protein sequence ID" value="PZD96819.1"/>
    <property type="molecule type" value="Genomic_DNA"/>
</dbReference>
<dbReference type="Gene3D" id="2.60.120.620">
    <property type="entry name" value="q2cbj1_9rhob like domain"/>
    <property type="match status" value="1"/>
</dbReference>